<dbReference type="Proteomes" id="UP000199663">
    <property type="component" value="Unassembled WGS sequence"/>
</dbReference>
<organism evidence="1 2">
    <name type="scientific">Rhodonellum ikkaensis</name>
    <dbReference type="NCBI Taxonomy" id="336829"/>
    <lineage>
        <taxon>Bacteria</taxon>
        <taxon>Pseudomonadati</taxon>
        <taxon>Bacteroidota</taxon>
        <taxon>Cytophagia</taxon>
        <taxon>Cytophagales</taxon>
        <taxon>Cytophagaceae</taxon>
        <taxon>Rhodonellum</taxon>
    </lineage>
</organism>
<accession>A0A1H3SML3</accession>
<comment type="caution">
    <text evidence="1">The sequence shown here is derived from an EMBL/GenBank/DDBJ whole genome shotgun (WGS) entry which is preliminary data.</text>
</comment>
<dbReference type="EMBL" id="FNQC01000012">
    <property type="protein sequence ID" value="SDZ38967.1"/>
    <property type="molecule type" value="Genomic_DNA"/>
</dbReference>
<sequence>MPTLTSFRKENTAHSRVSKAKFHPFTSPRTVSRISGQAVNLSIHTALMMLRF</sequence>
<proteinExistence type="predicted"/>
<protein>
    <submittedName>
        <fullName evidence="1">Uncharacterized protein</fullName>
    </submittedName>
</protein>
<gene>
    <name evidence="1" type="ORF">SAMN05444412_11281</name>
</gene>
<keyword evidence="2" id="KW-1185">Reference proteome</keyword>
<evidence type="ECO:0000313" key="2">
    <source>
        <dbReference type="Proteomes" id="UP000199663"/>
    </source>
</evidence>
<evidence type="ECO:0000313" key="1">
    <source>
        <dbReference type="EMBL" id="SDZ38967.1"/>
    </source>
</evidence>
<name>A0A1H3SML3_9BACT</name>
<reference evidence="1 2" key="1">
    <citation type="submission" date="2016-10" db="EMBL/GenBank/DDBJ databases">
        <authorList>
            <person name="Varghese N."/>
            <person name="Submissions S."/>
        </authorList>
    </citation>
    <scope>NUCLEOTIDE SEQUENCE [LARGE SCALE GENOMIC DNA]</scope>
    <source>
        <strain evidence="1 2">DSM 17997</strain>
    </source>
</reference>